<sequence>MSAHAVDSAGALLGAVFAAPSLGPLRITIDSEAVGLRCSRRASVRGTKISPVTANATRKCAETIVFGRLTARRAETAADKAHDTRVSAGTSGGVSDWHLGALADF</sequence>
<evidence type="ECO:0000313" key="2">
    <source>
        <dbReference type="Proteomes" id="UP001519362"/>
    </source>
</evidence>
<accession>A0ABS4ZIZ3</accession>
<organism evidence="1 2">
    <name type="scientific">Microbacterium amylolyticum</name>
    <dbReference type="NCBI Taxonomy" id="936337"/>
    <lineage>
        <taxon>Bacteria</taxon>
        <taxon>Bacillati</taxon>
        <taxon>Actinomycetota</taxon>
        <taxon>Actinomycetes</taxon>
        <taxon>Micrococcales</taxon>
        <taxon>Microbacteriaceae</taxon>
        <taxon>Microbacterium</taxon>
    </lineage>
</organism>
<comment type="caution">
    <text evidence="1">The sequence shown here is derived from an EMBL/GenBank/DDBJ whole genome shotgun (WGS) entry which is preliminary data.</text>
</comment>
<proteinExistence type="predicted"/>
<dbReference type="EMBL" id="JAGIOL010000001">
    <property type="protein sequence ID" value="MBP2436456.1"/>
    <property type="molecule type" value="Genomic_DNA"/>
</dbReference>
<protein>
    <submittedName>
        <fullName evidence="1">Uncharacterized protein</fullName>
    </submittedName>
</protein>
<dbReference type="Proteomes" id="UP001519362">
    <property type="component" value="Unassembled WGS sequence"/>
</dbReference>
<reference evidence="1 2" key="1">
    <citation type="submission" date="2021-03" db="EMBL/GenBank/DDBJ databases">
        <title>Sequencing the genomes of 1000 actinobacteria strains.</title>
        <authorList>
            <person name="Klenk H.-P."/>
        </authorList>
    </citation>
    <scope>NUCLEOTIDE SEQUENCE [LARGE SCALE GENOMIC DNA]</scope>
    <source>
        <strain evidence="1 2">DSM 24221</strain>
    </source>
</reference>
<name>A0ABS4ZIZ3_9MICO</name>
<evidence type="ECO:0000313" key="1">
    <source>
        <dbReference type="EMBL" id="MBP2436456.1"/>
    </source>
</evidence>
<keyword evidence="2" id="KW-1185">Reference proteome</keyword>
<gene>
    <name evidence="1" type="ORF">JOF34_001042</name>
</gene>